<name>A0A9N7ZBA8_PLEPL</name>
<comment type="caution">
    <text evidence="1">The sequence shown here is derived from an EMBL/GenBank/DDBJ whole genome shotgun (WGS) entry which is preliminary data.</text>
</comment>
<evidence type="ECO:0000313" key="1">
    <source>
        <dbReference type="EMBL" id="CAB1455459.1"/>
    </source>
</evidence>
<dbReference type="Proteomes" id="UP001153269">
    <property type="component" value="Unassembled WGS sequence"/>
</dbReference>
<dbReference type="AlphaFoldDB" id="A0A9N7ZBA8"/>
<evidence type="ECO:0000313" key="2">
    <source>
        <dbReference type="Proteomes" id="UP001153269"/>
    </source>
</evidence>
<sequence length="128" mass="14127">MHRPPDSTARSDSQAEANSWILSFTSEAKATIQSRGEHEEVDMLPVRLPIHLCGNKHPLEDGYLCNSVSEKQGGEGETEKEEERCYLEASVAEGVELSSSNQKVEQFSGSIPIFPICKQKVLGKKPEP</sequence>
<proteinExistence type="predicted"/>
<gene>
    <name evidence="1" type="ORF">PLEPLA_LOCUS43235</name>
</gene>
<protein>
    <submittedName>
        <fullName evidence="1">Uncharacterized protein</fullName>
    </submittedName>
</protein>
<reference evidence="1" key="1">
    <citation type="submission" date="2020-03" db="EMBL/GenBank/DDBJ databases">
        <authorList>
            <person name="Weist P."/>
        </authorList>
    </citation>
    <scope>NUCLEOTIDE SEQUENCE</scope>
</reference>
<keyword evidence="2" id="KW-1185">Reference proteome</keyword>
<organism evidence="1 2">
    <name type="scientific">Pleuronectes platessa</name>
    <name type="common">European plaice</name>
    <dbReference type="NCBI Taxonomy" id="8262"/>
    <lineage>
        <taxon>Eukaryota</taxon>
        <taxon>Metazoa</taxon>
        <taxon>Chordata</taxon>
        <taxon>Craniata</taxon>
        <taxon>Vertebrata</taxon>
        <taxon>Euteleostomi</taxon>
        <taxon>Actinopterygii</taxon>
        <taxon>Neopterygii</taxon>
        <taxon>Teleostei</taxon>
        <taxon>Neoteleostei</taxon>
        <taxon>Acanthomorphata</taxon>
        <taxon>Carangaria</taxon>
        <taxon>Pleuronectiformes</taxon>
        <taxon>Pleuronectoidei</taxon>
        <taxon>Pleuronectidae</taxon>
        <taxon>Pleuronectes</taxon>
    </lineage>
</organism>
<accession>A0A9N7ZBA8</accession>
<dbReference type="EMBL" id="CADEAL010004257">
    <property type="protein sequence ID" value="CAB1455459.1"/>
    <property type="molecule type" value="Genomic_DNA"/>
</dbReference>